<organism evidence="1 2">
    <name type="scientific">Pseudonocardia tropica</name>
    <dbReference type="NCBI Taxonomy" id="681289"/>
    <lineage>
        <taxon>Bacteria</taxon>
        <taxon>Bacillati</taxon>
        <taxon>Actinomycetota</taxon>
        <taxon>Actinomycetes</taxon>
        <taxon>Pseudonocardiales</taxon>
        <taxon>Pseudonocardiaceae</taxon>
        <taxon>Pseudonocardia</taxon>
    </lineage>
</organism>
<accession>A0ABV1JQC1</accession>
<proteinExistence type="predicted"/>
<keyword evidence="2" id="KW-1185">Reference proteome</keyword>
<dbReference type="Proteomes" id="UP001464923">
    <property type="component" value="Unassembled WGS sequence"/>
</dbReference>
<gene>
    <name evidence="1" type="ORF">WHI96_02800</name>
</gene>
<comment type="caution">
    <text evidence="1">The sequence shown here is derived from an EMBL/GenBank/DDBJ whole genome shotgun (WGS) entry which is preliminary data.</text>
</comment>
<evidence type="ECO:0000313" key="1">
    <source>
        <dbReference type="EMBL" id="MEQ3537734.1"/>
    </source>
</evidence>
<evidence type="ECO:0000313" key="2">
    <source>
        <dbReference type="Proteomes" id="UP001464923"/>
    </source>
</evidence>
<dbReference type="EMBL" id="JBEDNP010000001">
    <property type="protein sequence ID" value="MEQ3537734.1"/>
    <property type="molecule type" value="Genomic_DNA"/>
</dbReference>
<name>A0ABV1JQC1_9PSEU</name>
<protein>
    <submittedName>
        <fullName evidence="1">Uncharacterized protein</fullName>
    </submittedName>
</protein>
<reference evidence="1 2" key="1">
    <citation type="submission" date="2024-03" db="EMBL/GenBank/DDBJ databases">
        <title>Draft genome sequence of Pseudonocardia tropica JCM 19149.</title>
        <authorList>
            <person name="Butdee W."/>
            <person name="Duangmal K."/>
        </authorList>
    </citation>
    <scope>NUCLEOTIDE SEQUENCE [LARGE SCALE GENOMIC DNA]</scope>
    <source>
        <strain evidence="1 2">JCM 19149</strain>
    </source>
</reference>
<dbReference type="RefSeq" id="WP_345641265.1">
    <property type="nucleotide sequence ID" value="NZ_BAABLY010000005.1"/>
</dbReference>
<sequence>MMEQNREIAMARPLGLGPAACLLALAGLLFALVPATGLLGVSAALILGAHRLWNRP</sequence>